<keyword evidence="9" id="KW-1185">Reference proteome</keyword>
<dbReference type="CDD" id="cd00001">
    <property type="entry name" value="PTS_IIB_man"/>
    <property type="match status" value="1"/>
</dbReference>
<evidence type="ECO:0000256" key="1">
    <source>
        <dbReference type="ARBA" id="ARBA00004496"/>
    </source>
</evidence>
<comment type="subcellular location">
    <subcellularLocation>
        <location evidence="1">Cytoplasm</location>
    </subcellularLocation>
</comment>
<dbReference type="PATRIC" id="fig|1473.5.peg.1181"/>
<organism evidence="8 9">
    <name type="scientific">Virgibacillus pantothenticus</name>
    <dbReference type="NCBI Taxonomy" id="1473"/>
    <lineage>
        <taxon>Bacteria</taxon>
        <taxon>Bacillati</taxon>
        <taxon>Bacillota</taxon>
        <taxon>Bacilli</taxon>
        <taxon>Bacillales</taxon>
        <taxon>Bacillaceae</taxon>
        <taxon>Virgibacillus</taxon>
    </lineage>
</organism>
<keyword evidence="6" id="KW-0598">Phosphotransferase system</keyword>
<evidence type="ECO:0000256" key="4">
    <source>
        <dbReference type="ARBA" id="ARBA00022597"/>
    </source>
</evidence>
<accession>A0A0L0QL97</accession>
<dbReference type="AlphaFoldDB" id="A0A0L0QL97"/>
<comment type="caution">
    <text evidence="8">The sequence shown here is derived from an EMBL/GenBank/DDBJ whole genome shotgun (WGS) entry which is preliminary data.</text>
</comment>
<evidence type="ECO:0000256" key="5">
    <source>
        <dbReference type="ARBA" id="ARBA00022679"/>
    </source>
</evidence>
<keyword evidence="7" id="KW-0418">Kinase</keyword>
<dbReference type="Pfam" id="PF03830">
    <property type="entry name" value="PTSIIB_sorb"/>
    <property type="match status" value="1"/>
</dbReference>
<dbReference type="OrthoDB" id="9788818at2"/>
<dbReference type="SUPFAM" id="SSF52728">
    <property type="entry name" value="PTS IIb component"/>
    <property type="match status" value="1"/>
</dbReference>
<dbReference type="GeneID" id="66871597"/>
<dbReference type="EMBL" id="LGTO01000007">
    <property type="protein sequence ID" value="KNE19405.1"/>
    <property type="molecule type" value="Genomic_DNA"/>
</dbReference>
<dbReference type="InterPro" id="IPR004720">
    <property type="entry name" value="PTS_IIB_sorbose-sp"/>
</dbReference>
<dbReference type="GO" id="GO:0005737">
    <property type="term" value="C:cytoplasm"/>
    <property type="evidence" value="ECO:0007669"/>
    <property type="project" value="UniProtKB-SubCell"/>
</dbReference>
<evidence type="ECO:0000313" key="8">
    <source>
        <dbReference type="EMBL" id="KNE19405.1"/>
    </source>
</evidence>
<evidence type="ECO:0000256" key="3">
    <source>
        <dbReference type="ARBA" id="ARBA00022490"/>
    </source>
</evidence>
<proteinExistence type="predicted"/>
<keyword evidence="3" id="KW-0963">Cytoplasm</keyword>
<evidence type="ECO:0000313" key="9">
    <source>
        <dbReference type="Proteomes" id="UP000036780"/>
    </source>
</evidence>
<name>A0A0L0QL97_VIRPA</name>
<dbReference type="RefSeq" id="WP_050351937.1">
    <property type="nucleotide sequence ID" value="NZ_BOSN01000002.1"/>
</dbReference>
<keyword evidence="2" id="KW-0813">Transport</keyword>
<keyword evidence="5" id="KW-0808">Transferase</keyword>
<evidence type="ECO:0000256" key="7">
    <source>
        <dbReference type="ARBA" id="ARBA00022777"/>
    </source>
</evidence>
<keyword evidence="4 8" id="KW-0762">Sugar transport</keyword>
<evidence type="ECO:0000256" key="6">
    <source>
        <dbReference type="ARBA" id="ARBA00022683"/>
    </source>
</evidence>
<protein>
    <submittedName>
        <fullName evidence="8">PTS sugar transporter</fullName>
    </submittedName>
</protein>
<gene>
    <name evidence="8" type="ORF">AFK71_12970</name>
</gene>
<dbReference type="Proteomes" id="UP000036780">
    <property type="component" value="Unassembled WGS sequence"/>
</dbReference>
<dbReference type="GO" id="GO:0016301">
    <property type="term" value="F:kinase activity"/>
    <property type="evidence" value="ECO:0007669"/>
    <property type="project" value="UniProtKB-KW"/>
</dbReference>
<dbReference type="InterPro" id="IPR036667">
    <property type="entry name" value="PTS_IIB_sorbose-sp_sf"/>
</dbReference>
<dbReference type="PROSITE" id="PS51101">
    <property type="entry name" value="PTS_EIIB_TYPE_4"/>
    <property type="match status" value="1"/>
</dbReference>
<reference evidence="9" key="1">
    <citation type="submission" date="2015-07" db="EMBL/GenBank/DDBJ databases">
        <title>Fjat-10053 dsm26.</title>
        <authorList>
            <person name="Liu B."/>
            <person name="Wang J."/>
            <person name="Zhu Y."/>
            <person name="Liu G."/>
            <person name="Chen Q."/>
            <person name="Chen Z."/>
            <person name="Lan J."/>
            <person name="Che J."/>
            <person name="Ge C."/>
            <person name="Shi H."/>
            <person name="Pan Z."/>
            <person name="Liu X."/>
        </authorList>
    </citation>
    <scope>NUCLEOTIDE SEQUENCE [LARGE SCALE GENOMIC DNA]</scope>
    <source>
        <strain evidence="9">DSM 26</strain>
    </source>
</reference>
<dbReference type="GO" id="GO:0008982">
    <property type="term" value="F:protein-N(PI)-phosphohistidine-sugar phosphotransferase activity"/>
    <property type="evidence" value="ECO:0007669"/>
    <property type="project" value="InterPro"/>
</dbReference>
<sequence>MIKLLRVDHRLLHGQVAFSWTQNLGVDCILIANDDVPQNEIRKTTIKLAKPQGVKLVIKNIDNSIEALKSGVTDKYKLFIIVESVEDAYKLAKAYPEIKHINLGGMKVRKGTRNISKAINITAEEESLVKELIDGGVEVEIRQIPTDKKMEALDAF</sequence>
<dbReference type="Gene3D" id="3.40.35.10">
    <property type="entry name" value="Phosphotransferase system, sorbose subfamily IIB component"/>
    <property type="match status" value="1"/>
</dbReference>
<dbReference type="GO" id="GO:0009401">
    <property type="term" value="P:phosphoenolpyruvate-dependent sugar phosphotransferase system"/>
    <property type="evidence" value="ECO:0007669"/>
    <property type="project" value="UniProtKB-KW"/>
</dbReference>
<evidence type="ECO:0000256" key="2">
    <source>
        <dbReference type="ARBA" id="ARBA00022448"/>
    </source>
</evidence>